<evidence type="ECO:0000313" key="1">
    <source>
        <dbReference type="EMBL" id="KAI9274780.1"/>
    </source>
</evidence>
<keyword evidence="2" id="KW-1185">Reference proteome</keyword>
<reference evidence="1" key="2">
    <citation type="submission" date="2023-02" db="EMBL/GenBank/DDBJ databases">
        <authorList>
            <consortium name="DOE Joint Genome Institute"/>
            <person name="Mondo S.J."/>
            <person name="Chang Y."/>
            <person name="Wang Y."/>
            <person name="Ahrendt S."/>
            <person name="Andreopoulos W."/>
            <person name="Barry K."/>
            <person name="Beard J."/>
            <person name="Benny G.L."/>
            <person name="Blankenship S."/>
            <person name="Bonito G."/>
            <person name="Cuomo C."/>
            <person name="Desiro A."/>
            <person name="Gervers K.A."/>
            <person name="Hundley H."/>
            <person name="Kuo A."/>
            <person name="LaButti K."/>
            <person name="Lang B.F."/>
            <person name="Lipzen A."/>
            <person name="O'Donnell K."/>
            <person name="Pangilinan J."/>
            <person name="Reynolds N."/>
            <person name="Sandor L."/>
            <person name="Smith M.W."/>
            <person name="Tsang A."/>
            <person name="Grigoriev I.V."/>
            <person name="Stajich J.E."/>
            <person name="Spatafora J.W."/>
        </authorList>
    </citation>
    <scope>NUCLEOTIDE SEQUENCE</scope>
    <source>
        <strain evidence="1">RSA 2281</strain>
    </source>
</reference>
<sequence length="162" mass="18023">MYSDSLTDHLEFDIEFPTDIRNEVDQIVTDSVHQSSERRITRIEAMTGLLKVVSRCDNEVSRVILGISSLLIAKNSKSAETSIMRILSSIGLDSTGPPRQLSISLYSQFICPKLEYGLGVITPTTQQQKGLEVAQNNCIIRIYAAHSHSSIAIIRICINFPQ</sequence>
<dbReference type="Proteomes" id="UP001209540">
    <property type="component" value="Unassembled WGS sequence"/>
</dbReference>
<evidence type="ECO:0000313" key="2">
    <source>
        <dbReference type="Proteomes" id="UP001209540"/>
    </source>
</evidence>
<accession>A0AAD5PIA1</accession>
<organism evidence="1 2">
    <name type="scientific">Phascolomyces articulosus</name>
    <dbReference type="NCBI Taxonomy" id="60185"/>
    <lineage>
        <taxon>Eukaryota</taxon>
        <taxon>Fungi</taxon>
        <taxon>Fungi incertae sedis</taxon>
        <taxon>Mucoromycota</taxon>
        <taxon>Mucoromycotina</taxon>
        <taxon>Mucoromycetes</taxon>
        <taxon>Mucorales</taxon>
        <taxon>Lichtheimiaceae</taxon>
        <taxon>Phascolomyces</taxon>
    </lineage>
</organism>
<name>A0AAD5PIA1_9FUNG</name>
<reference evidence="1" key="1">
    <citation type="journal article" date="2022" name="IScience">
        <title>Evolution of zygomycete secretomes and the origins of terrestrial fungal ecologies.</title>
        <authorList>
            <person name="Chang Y."/>
            <person name="Wang Y."/>
            <person name="Mondo S."/>
            <person name="Ahrendt S."/>
            <person name="Andreopoulos W."/>
            <person name="Barry K."/>
            <person name="Beard J."/>
            <person name="Benny G.L."/>
            <person name="Blankenship S."/>
            <person name="Bonito G."/>
            <person name="Cuomo C."/>
            <person name="Desiro A."/>
            <person name="Gervers K.A."/>
            <person name="Hundley H."/>
            <person name="Kuo A."/>
            <person name="LaButti K."/>
            <person name="Lang B.F."/>
            <person name="Lipzen A."/>
            <person name="O'Donnell K."/>
            <person name="Pangilinan J."/>
            <person name="Reynolds N."/>
            <person name="Sandor L."/>
            <person name="Smith M.E."/>
            <person name="Tsang A."/>
            <person name="Grigoriev I.V."/>
            <person name="Stajich J.E."/>
            <person name="Spatafora J.W."/>
        </authorList>
    </citation>
    <scope>NUCLEOTIDE SEQUENCE</scope>
    <source>
        <strain evidence="1">RSA 2281</strain>
    </source>
</reference>
<proteinExistence type="predicted"/>
<dbReference type="EMBL" id="JAIXMP010000004">
    <property type="protein sequence ID" value="KAI9274780.1"/>
    <property type="molecule type" value="Genomic_DNA"/>
</dbReference>
<protein>
    <submittedName>
        <fullName evidence="1">Uncharacterized protein</fullName>
    </submittedName>
</protein>
<dbReference type="AlphaFoldDB" id="A0AAD5PIA1"/>
<comment type="caution">
    <text evidence="1">The sequence shown here is derived from an EMBL/GenBank/DDBJ whole genome shotgun (WGS) entry which is preliminary data.</text>
</comment>
<gene>
    <name evidence="1" type="ORF">BDA99DRAFT_533388</name>
</gene>